<evidence type="ECO:0000313" key="1">
    <source>
        <dbReference type="EMBL" id="JAH25826.1"/>
    </source>
</evidence>
<proteinExistence type="predicted"/>
<protein>
    <submittedName>
        <fullName evidence="1">Uncharacterized protein</fullName>
    </submittedName>
</protein>
<dbReference type="EMBL" id="GBXM01082751">
    <property type="protein sequence ID" value="JAH25826.1"/>
    <property type="molecule type" value="Transcribed_RNA"/>
</dbReference>
<reference evidence="1" key="2">
    <citation type="journal article" date="2015" name="Fish Shellfish Immunol.">
        <title>Early steps in the European eel (Anguilla anguilla)-Vibrio vulnificus interaction in the gills: Role of the RtxA13 toxin.</title>
        <authorList>
            <person name="Callol A."/>
            <person name="Pajuelo D."/>
            <person name="Ebbesson L."/>
            <person name="Teles M."/>
            <person name="MacKenzie S."/>
            <person name="Amaro C."/>
        </authorList>
    </citation>
    <scope>NUCLEOTIDE SEQUENCE</scope>
</reference>
<organism evidence="1">
    <name type="scientific">Anguilla anguilla</name>
    <name type="common">European freshwater eel</name>
    <name type="synonym">Muraena anguilla</name>
    <dbReference type="NCBI Taxonomy" id="7936"/>
    <lineage>
        <taxon>Eukaryota</taxon>
        <taxon>Metazoa</taxon>
        <taxon>Chordata</taxon>
        <taxon>Craniata</taxon>
        <taxon>Vertebrata</taxon>
        <taxon>Euteleostomi</taxon>
        <taxon>Actinopterygii</taxon>
        <taxon>Neopterygii</taxon>
        <taxon>Teleostei</taxon>
        <taxon>Anguilliformes</taxon>
        <taxon>Anguillidae</taxon>
        <taxon>Anguilla</taxon>
    </lineage>
</organism>
<dbReference type="AlphaFoldDB" id="A0A0E9R9L5"/>
<sequence length="26" mass="3047">MKGQLSEFLESFDMSLKEMTAELQRP</sequence>
<reference evidence="1" key="1">
    <citation type="submission" date="2014-11" db="EMBL/GenBank/DDBJ databases">
        <authorList>
            <person name="Amaro Gonzalez C."/>
        </authorList>
    </citation>
    <scope>NUCLEOTIDE SEQUENCE</scope>
</reference>
<accession>A0A0E9R9L5</accession>
<name>A0A0E9R9L5_ANGAN</name>
<dbReference type="EMBL" id="GBXM01061179">
    <property type="protein sequence ID" value="JAH47398.1"/>
    <property type="molecule type" value="Transcribed_RNA"/>
</dbReference>